<evidence type="ECO:0000313" key="2">
    <source>
        <dbReference type="Proteomes" id="UP000283878"/>
    </source>
</evidence>
<evidence type="ECO:0000313" key="1">
    <source>
        <dbReference type="EMBL" id="RPB30885.1"/>
    </source>
</evidence>
<name>A0AAX1XFD5_9VIBR</name>
<comment type="caution">
    <text evidence="1">The sequence shown here is derived from an EMBL/GenBank/DDBJ whole genome shotgun (WGS) entry which is preliminary data.</text>
</comment>
<gene>
    <name evidence="1" type="ORF">CYQ91_24750</name>
</gene>
<dbReference type="AlphaFoldDB" id="A0AAX1XFD5"/>
<sequence length="119" mass="13992">MREERLVHQQRLEDKYTEILVALDLSIRNSQLINDDKLANASAIISLLGNPEVTKKFRIFSKLHMNFGKKVKEDGKFSNLLDARFEYKDSWDGVLNAYQELSNEMRKHVKSYDLFNVRN</sequence>
<reference evidence="1 2" key="1">
    <citation type="journal article" date="2018" name="AMB Express">
        <title>Occurrence and significance of pathogenicity and fitness islands in environmental vibrios.</title>
        <authorList>
            <person name="Klein S."/>
            <person name="Pipes S."/>
            <person name="Lovell C.R."/>
        </authorList>
    </citation>
    <scope>NUCLEOTIDE SEQUENCE [LARGE SCALE GENOMIC DNA]</scope>
    <source>
        <strain evidence="1 2">JBS-8-11-1</strain>
    </source>
</reference>
<organism evidence="1 2">
    <name type="scientific">Vibrio diabolicus</name>
    <dbReference type="NCBI Taxonomy" id="50719"/>
    <lineage>
        <taxon>Bacteria</taxon>
        <taxon>Pseudomonadati</taxon>
        <taxon>Pseudomonadota</taxon>
        <taxon>Gammaproteobacteria</taxon>
        <taxon>Vibrionales</taxon>
        <taxon>Vibrionaceae</taxon>
        <taxon>Vibrio</taxon>
        <taxon>Vibrio diabolicus subgroup</taxon>
    </lineage>
</organism>
<protein>
    <submittedName>
        <fullName evidence="1">Uncharacterized protein</fullName>
    </submittedName>
</protein>
<dbReference type="Proteomes" id="UP000283878">
    <property type="component" value="Unassembled WGS sequence"/>
</dbReference>
<dbReference type="EMBL" id="PKPZ01000079">
    <property type="protein sequence ID" value="RPB30885.1"/>
    <property type="molecule type" value="Genomic_DNA"/>
</dbReference>
<proteinExistence type="predicted"/>
<accession>A0AAX1XFD5</accession>